<keyword evidence="2 3" id="KW-0808">Transferase</keyword>
<dbReference type="GO" id="GO:0031167">
    <property type="term" value="P:rRNA methylation"/>
    <property type="evidence" value="ECO:0007669"/>
    <property type="project" value="InterPro"/>
</dbReference>
<dbReference type="NCBIfam" id="TIGR00095">
    <property type="entry name" value="16S rRNA (guanine(966)-N(2))-methyltransferase RsmD"/>
    <property type="match status" value="1"/>
</dbReference>
<dbReference type="GO" id="GO:0008168">
    <property type="term" value="F:methyltransferase activity"/>
    <property type="evidence" value="ECO:0007669"/>
    <property type="project" value="UniProtKB-KW"/>
</dbReference>
<evidence type="ECO:0000256" key="1">
    <source>
        <dbReference type="ARBA" id="ARBA00022603"/>
    </source>
</evidence>
<dbReference type="EMBL" id="FQZG01000008">
    <property type="protein sequence ID" value="SHI53298.1"/>
    <property type="molecule type" value="Genomic_DNA"/>
</dbReference>
<dbReference type="Pfam" id="PF03602">
    <property type="entry name" value="Cons_hypoth95"/>
    <property type="match status" value="1"/>
</dbReference>
<dbReference type="PROSITE" id="PS00092">
    <property type="entry name" value="N6_MTASE"/>
    <property type="match status" value="1"/>
</dbReference>
<dbReference type="Proteomes" id="UP000184512">
    <property type="component" value="Unassembled WGS sequence"/>
</dbReference>
<gene>
    <name evidence="3" type="ORF">SAMN02745244_00541</name>
</gene>
<dbReference type="GO" id="GO:0003676">
    <property type="term" value="F:nucleic acid binding"/>
    <property type="evidence" value="ECO:0007669"/>
    <property type="project" value="InterPro"/>
</dbReference>
<organism evidence="3 4">
    <name type="scientific">Tessaracoccus bendigoensis DSM 12906</name>
    <dbReference type="NCBI Taxonomy" id="1123357"/>
    <lineage>
        <taxon>Bacteria</taxon>
        <taxon>Bacillati</taxon>
        <taxon>Actinomycetota</taxon>
        <taxon>Actinomycetes</taxon>
        <taxon>Propionibacteriales</taxon>
        <taxon>Propionibacteriaceae</taxon>
        <taxon>Tessaracoccus</taxon>
    </lineage>
</organism>
<dbReference type="AlphaFoldDB" id="A0A1M6BXU1"/>
<keyword evidence="4" id="KW-1185">Reference proteome</keyword>
<protein>
    <submittedName>
        <fullName evidence="3">16S rRNA (Guanine966-N2)-methyltransferase</fullName>
    </submittedName>
</protein>
<evidence type="ECO:0000256" key="2">
    <source>
        <dbReference type="ARBA" id="ARBA00022679"/>
    </source>
</evidence>
<dbReference type="InterPro" id="IPR002052">
    <property type="entry name" value="DNA_methylase_N6_adenine_CS"/>
</dbReference>
<dbReference type="SUPFAM" id="SSF53335">
    <property type="entry name" value="S-adenosyl-L-methionine-dependent methyltransferases"/>
    <property type="match status" value="1"/>
</dbReference>
<proteinExistence type="predicted"/>
<dbReference type="InterPro" id="IPR029063">
    <property type="entry name" value="SAM-dependent_MTases_sf"/>
</dbReference>
<dbReference type="PANTHER" id="PTHR43542">
    <property type="entry name" value="METHYLTRANSFERASE"/>
    <property type="match status" value="1"/>
</dbReference>
<dbReference type="STRING" id="1123357.SAMN02745244_00541"/>
<accession>A0A1M6BXU1</accession>
<name>A0A1M6BXU1_9ACTN</name>
<sequence length="196" mass="20831">MDGEVVSRIISGSAKGRRLATPKGDATRPTTDRTREALFSALVSWFDATGAAPGEQLSGIAVLDLFAGSGAVGLEAASRGADPVVLVEADRPTMKLIEHNARTLGLRAEVRAVKADVAASSPGRRFDLVFLDPPYDVATDAIEDLLVALSVSAVAPRGLVVVERSSRDRAPSWPAEFTDTWERRYGETTLYYGSVG</sequence>
<dbReference type="PANTHER" id="PTHR43542:SF1">
    <property type="entry name" value="METHYLTRANSFERASE"/>
    <property type="match status" value="1"/>
</dbReference>
<evidence type="ECO:0000313" key="3">
    <source>
        <dbReference type="EMBL" id="SHI53298.1"/>
    </source>
</evidence>
<reference evidence="3 4" key="1">
    <citation type="submission" date="2016-11" db="EMBL/GenBank/DDBJ databases">
        <authorList>
            <person name="Jaros S."/>
            <person name="Januszkiewicz K."/>
            <person name="Wedrychowicz H."/>
        </authorList>
    </citation>
    <scope>NUCLEOTIDE SEQUENCE [LARGE SCALE GENOMIC DNA]</scope>
    <source>
        <strain evidence="3 4">DSM 12906</strain>
    </source>
</reference>
<evidence type="ECO:0000313" key="4">
    <source>
        <dbReference type="Proteomes" id="UP000184512"/>
    </source>
</evidence>
<dbReference type="InterPro" id="IPR004398">
    <property type="entry name" value="RNA_MeTrfase_RsmD"/>
</dbReference>
<keyword evidence="1 3" id="KW-0489">Methyltransferase</keyword>
<dbReference type="CDD" id="cd02440">
    <property type="entry name" value="AdoMet_MTases"/>
    <property type="match status" value="1"/>
</dbReference>
<dbReference type="PIRSF" id="PIRSF004553">
    <property type="entry name" value="CHP00095"/>
    <property type="match status" value="1"/>
</dbReference>
<dbReference type="Gene3D" id="3.40.50.150">
    <property type="entry name" value="Vaccinia Virus protein VP39"/>
    <property type="match status" value="1"/>
</dbReference>